<dbReference type="SUPFAM" id="SSF118310">
    <property type="entry name" value="AN1-like Zinc finger"/>
    <property type="match status" value="1"/>
</dbReference>
<evidence type="ECO:0000313" key="8">
    <source>
        <dbReference type="EMBL" id="PRP81995.1"/>
    </source>
</evidence>
<dbReference type="PANTHER" id="PTHR10634">
    <property type="entry name" value="AN1-TYPE ZINC FINGER PROTEIN"/>
    <property type="match status" value="1"/>
</dbReference>
<evidence type="ECO:0000259" key="7">
    <source>
        <dbReference type="PROSITE" id="PS51039"/>
    </source>
</evidence>
<keyword evidence="1" id="KW-0479">Metal-binding</keyword>
<gene>
    <name evidence="8" type="ORF">PROFUN_10489</name>
</gene>
<dbReference type="FunCoup" id="A0A2P6NDI7">
    <property type="interactions" value="117"/>
</dbReference>
<dbReference type="Proteomes" id="UP000241769">
    <property type="component" value="Unassembled WGS sequence"/>
</dbReference>
<evidence type="ECO:0000256" key="2">
    <source>
        <dbReference type="ARBA" id="ARBA00022771"/>
    </source>
</evidence>
<accession>A0A2P6NDI7</accession>
<protein>
    <submittedName>
        <fullName evidence="8">Uncharacterized protein</fullName>
    </submittedName>
</protein>
<evidence type="ECO:0000256" key="3">
    <source>
        <dbReference type="ARBA" id="ARBA00022833"/>
    </source>
</evidence>
<feature type="domain" description="A20-type" evidence="6">
    <location>
        <begin position="54"/>
        <end position="88"/>
    </location>
</feature>
<feature type="compositionally biased region" description="Low complexity" evidence="5">
    <location>
        <begin position="108"/>
        <end position="143"/>
    </location>
</feature>
<dbReference type="PANTHER" id="PTHR10634:SF149">
    <property type="entry name" value="AN1-TYPE DOMAIN-CONTAINING PROTEIN-RELATED"/>
    <property type="match status" value="1"/>
</dbReference>
<dbReference type="InterPro" id="IPR050652">
    <property type="entry name" value="AN1_A20_ZnFinger"/>
</dbReference>
<dbReference type="PROSITE" id="PS51036">
    <property type="entry name" value="ZF_A20"/>
    <property type="match status" value="1"/>
</dbReference>
<organism evidence="8 9">
    <name type="scientific">Planoprotostelium fungivorum</name>
    <dbReference type="NCBI Taxonomy" id="1890364"/>
    <lineage>
        <taxon>Eukaryota</taxon>
        <taxon>Amoebozoa</taxon>
        <taxon>Evosea</taxon>
        <taxon>Variosea</taxon>
        <taxon>Cavosteliida</taxon>
        <taxon>Cavosteliaceae</taxon>
        <taxon>Planoprotostelium</taxon>
    </lineage>
</organism>
<dbReference type="STRING" id="1890364.A0A2P6NDI7"/>
<evidence type="ECO:0000256" key="4">
    <source>
        <dbReference type="PROSITE-ProRule" id="PRU00449"/>
    </source>
</evidence>
<dbReference type="OrthoDB" id="428577at2759"/>
<dbReference type="GO" id="GO:0003677">
    <property type="term" value="F:DNA binding"/>
    <property type="evidence" value="ECO:0007669"/>
    <property type="project" value="InterPro"/>
</dbReference>
<dbReference type="InterPro" id="IPR000058">
    <property type="entry name" value="Znf_AN1"/>
</dbReference>
<dbReference type="Pfam" id="PF01428">
    <property type="entry name" value="zf-AN1"/>
    <property type="match status" value="1"/>
</dbReference>
<feature type="region of interest" description="Disordered" evidence="5">
    <location>
        <begin position="108"/>
        <end position="152"/>
    </location>
</feature>
<dbReference type="SMART" id="SM00259">
    <property type="entry name" value="ZnF_A20"/>
    <property type="match status" value="1"/>
</dbReference>
<keyword evidence="2 4" id="KW-0863">Zinc-finger</keyword>
<feature type="domain" description="AN1-type" evidence="7">
    <location>
        <begin position="156"/>
        <end position="202"/>
    </location>
</feature>
<evidence type="ECO:0000256" key="1">
    <source>
        <dbReference type="ARBA" id="ARBA00022723"/>
    </source>
</evidence>
<reference evidence="8 9" key="1">
    <citation type="journal article" date="2018" name="Genome Biol. Evol.">
        <title>Multiple Roots of Fruiting Body Formation in Amoebozoa.</title>
        <authorList>
            <person name="Hillmann F."/>
            <person name="Forbes G."/>
            <person name="Novohradska S."/>
            <person name="Ferling I."/>
            <person name="Riege K."/>
            <person name="Groth M."/>
            <person name="Westermann M."/>
            <person name="Marz M."/>
            <person name="Spaller T."/>
            <person name="Winckler T."/>
            <person name="Schaap P."/>
            <person name="Glockner G."/>
        </authorList>
    </citation>
    <scope>NUCLEOTIDE SEQUENCE [LARGE SCALE GENOMIC DNA]</scope>
    <source>
        <strain evidence="8 9">Jena</strain>
    </source>
</reference>
<keyword evidence="9" id="KW-1185">Reference proteome</keyword>
<dbReference type="InterPro" id="IPR002653">
    <property type="entry name" value="Znf_A20"/>
</dbReference>
<dbReference type="Pfam" id="PF01754">
    <property type="entry name" value="zf-A20"/>
    <property type="match status" value="1"/>
</dbReference>
<proteinExistence type="predicted"/>
<dbReference type="Gene3D" id="4.10.1110.10">
    <property type="entry name" value="AN1-like Zinc finger"/>
    <property type="match status" value="1"/>
</dbReference>
<dbReference type="PROSITE" id="PS51039">
    <property type="entry name" value="ZF_AN1"/>
    <property type="match status" value="1"/>
</dbReference>
<dbReference type="Gene3D" id="1.20.5.4770">
    <property type="match status" value="1"/>
</dbReference>
<dbReference type="InParanoid" id="A0A2P6NDI7"/>
<comment type="caution">
    <text evidence="8">The sequence shown here is derived from an EMBL/GenBank/DDBJ whole genome shotgun (WGS) entry which is preliminary data.</text>
</comment>
<evidence type="ECO:0000313" key="9">
    <source>
        <dbReference type="Proteomes" id="UP000241769"/>
    </source>
</evidence>
<dbReference type="InterPro" id="IPR035896">
    <property type="entry name" value="AN1-like_Znf"/>
</dbReference>
<keyword evidence="3" id="KW-0862">Zinc</keyword>
<dbReference type="EMBL" id="MDYQ01000112">
    <property type="protein sequence ID" value="PRP81995.1"/>
    <property type="molecule type" value="Genomic_DNA"/>
</dbReference>
<dbReference type="GO" id="GO:0008270">
    <property type="term" value="F:zinc ion binding"/>
    <property type="evidence" value="ECO:0007669"/>
    <property type="project" value="UniProtKB-KW"/>
</dbReference>
<evidence type="ECO:0000259" key="6">
    <source>
        <dbReference type="PROSITE" id="PS51036"/>
    </source>
</evidence>
<dbReference type="AlphaFoldDB" id="A0A2P6NDI7"/>
<evidence type="ECO:0000256" key="5">
    <source>
        <dbReference type="SAM" id="MobiDB-lite"/>
    </source>
</evidence>
<name>A0A2P6NDI7_9EUKA</name>
<sequence>MRNQVLRNITWVLRGNEGKALFFFLPHSTQPTHTDPQAKPTQVTVMEQQKPNNTQQPTPCAMGCGFFGNPLTANCCSKCYRDSQAKKAPETLPMDSMDVDPIRTVSVPTSNPLTSPPLSSLSPLLPMETTPTPIATTAATPTTETKEEEAPTKKVQTDTTKCFQCRKRVGLLGFKCRCNYIFCSGHRHATDHACDFDYKAMQKTKLEAANPQIVKAKLDKI</sequence>
<dbReference type="SMART" id="SM00154">
    <property type="entry name" value="ZnF_AN1"/>
    <property type="match status" value="1"/>
</dbReference>
<dbReference type="SUPFAM" id="SSF57716">
    <property type="entry name" value="Glucocorticoid receptor-like (DNA-binding domain)"/>
    <property type="match status" value="1"/>
</dbReference>